<dbReference type="GO" id="GO:0005737">
    <property type="term" value="C:cytoplasm"/>
    <property type="evidence" value="ECO:0007669"/>
    <property type="project" value="TreeGrafter"/>
</dbReference>
<accession>A5E033</accession>
<reference evidence="3 4" key="1">
    <citation type="journal article" date="2009" name="Nature">
        <title>Evolution of pathogenicity and sexual reproduction in eight Candida genomes.</title>
        <authorList>
            <person name="Butler G."/>
            <person name="Rasmussen M.D."/>
            <person name="Lin M.F."/>
            <person name="Santos M.A."/>
            <person name="Sakthikumar S."/>
            <person name="Munro C.A."/>
            <person name="Rheinbay E."/>
            <person name="Grabherr M."/>
            <person name="Forche A."/>
            <person name="Reedy J.L."/>
            <person name="Agrafioti I."/>
            <person name="Arnaud M.B."/>
            <person name="Bates S."/>
            <person name="Brown A.J."/>
            <person name="Brunke S."/>
            <person name="Costanzo M.C."/>
            <person name="Fitzpatrick D.A."/>
            <person name="de Groot P.W."/>
            <person name="Harris D."/>
            <person name="Hoyer L.L."/>
            <person name="Hube B."/>
            <person name="Klis F.M."/>
            <person name="Kodira C."/>
            <person name="Lennard N."/>
            <person name="Logue M.E."/>
            <person name="Martin R."/>
            <person name="Neiman A.M."/>
            <person name="Nikolaou E."/>
            <person name="Quail M.A."/>
            <person name="Quinn J."/>
            <person name="Santos M.C."/>
            <person name="Schmitzberger F.F."/>
            <person name="Sherlock G."/>
            <person name="Shah P."/>
            <person name="Silverstein K.A."/>
            <person name="Skrzypek M.S."/>
            <person name="Soll D."/>
            <person name="Staggs R."/>
            <person name="Stansfield I."/>
            <person name="Stumpf M.P."/>
            <person name="Sudbery P.E."/>
            <person name="Srikantha T."/>
            <person name="Zeng Q."/>
            <person name="Berman J."/>
            <person name="Berriman M."/>
            <person name="Heitman J."/>
            <person name="Gow N.A."/>
            <person name="Lorenz M.C."/>
            <person name="Birren B.W."/>
            <person name="Kellis M."/>
            <person name="Cuomo C.A."/>
        </authorList>
    </citation>
    <scope>NUCLEOTIDE SEQUENCE [LARGE SCALE GENOMIC DNA]</scope>
    <source>
        <strain evidence="4">ATCC 11503 / BCRC 21390 / CBS 2605 / JCM 1781 / NBRC 1676 / NRRL YB-4239</strain>
    </source>
</reference>
<evidence type="ECO:0000256" key="1">
    <source>
        <dbReference type="ARBA" id="ARBA00022801"/>
    </source>
</evidence>
<dbReference type="FunCoup" id="A5E033">
    <property type="interactions" value="139"/>
</dbReference>
<name>A5E033_LODEL</name>
<dbReference type="PANTHER" id="PTHR48070:SF9">
    <property type="entry name" value="FAMILY OF SERINE HYDROLASES 1"/>
    <property type="match status" value="1"/>
</dbReference>
<dbReference type="InterPro" id="IPR029058">
    <property type="entry name" value="AB_hydrolase_fold"/>
</dbReference>
<dbReference type="KEGG" id="lel:PVL30_003794"/>
<organism evidence="3 4">
    <name type="scientific">Lodderomyces elongisporus (strain ATCC 11503 / CBS 2605 / JCM 1781 / NBRC 1676 / NRRL YB-4239)</name>
    <name type="common">Yeast</name>
    <name type="synonym">Saccharomyces elongisporus</name>
    <dbReference type="NCBI Taxonomy" id="379508"/>
    <lineage>
        <taxon>Eukaryota</taxon>
        <taxon>Fungi</taxon>
        <taxon>Dikarya</taxon>
        <taxon>Ascomycota</taxon>
        <taxon>Saccharomycotina</taxon>
        <taxon>Pichiomycetes</taxon>
        <taxon>Debaryomycetaceae</taxon>
        <taxon>Candida/Lodderomyces clade</taxon>
        <taxon>Lodderomyces</taxon>
    </lineage>
</organism>
<dbReference type="Pfam" id="PF03959">
    <property type="entry name" value="FSH1"/>
    <property type="match status" value="1"/>
</dbReference>
<dbReference type="GO" id="GO:0005634">
    <property type="term" value="C:nucleus"/>
    <property type="evidence" value="ECO:0007669"/>
    <property type="project" value="TreeGrafter"/>
</dbReference>
<dbReference type="HOGENOM" id="CLU_051938_2_0_1"/>
<dbReference type="EMBL" id="CH981526">
    <property type="protein sequence ID" value="EDK44791.1"/>
    <property type="molecule type" value="Genomic_DNA"/>
</dbReference>
<keyword evidence="4" id="KW-1185">Reference proteome</keyword>
<gene>
    <name evidence="3" type="ORF">LELG_02970</name>
</gene>
<feature type="domain" description="Serine hydrolase" evidence="2">
    <location>
        <begin position="6"/>
        <end position="252"/>
    </location>
</feature>
<dbReference type="InParanoid" id="A5E033"/>
<dbReference type="SUPFAM" id="SSF53474">
    <property type="entry name" value="alpha/beta-Hydrolases"/>
    <property type="match status" value="1"/>
</dbReference>
<dbReference type="Gene3D" id="3.40.50.1820">
    <property type="entry name" value="alpha/beta hydrolase"/>
    <property type="match status" value="1"/>
</dbReference>
<evidence type="ECO:0000313" key="4">
    <source>
        <dbReference type="Proteomes" id="UP000001996"/>
    </source>
</evidence>
<protein>
    <recommendedName>
        <fullName evidence="2">Serine hydrolase domain-containing protein</fullName>
    </recommendedName>
</protein>
<keyword evidence="1" id="KW-0378">Hydrolase</keyword>
<evidence type="ECO:0000313" key="3">
    <source>
        <dbReference type="EMBL" id="EDK44791.1"/>
    </source>
</evidence>
<dbReference type="InterPro" id="IPR005645">
    <property type="entry name" value="FSH-like_dom"/>
</dbReference>
<dbReference type="VEuPathDB" id="FungiDB:LELG_02970"/>
<dbReference type="GO" id="GO:0004622">
    <property type="term" value="F:phosphatidylcholine lysophospholipase activity"/>
    <property type="evidence" value="ECO:0007669"/>
    <property type="project" value="EnsemblFungi"/>
</dbReference>
<dbReference type="OMA" id="FEHPGGH"/>
<dbReference type="GO" id="GO:0006915">
    <property type="term" value="P:apoptotic process"/>
    <property type="evidence" value="ECO:0007669"/>
    <property type="project" value="EnsemblFungi"/>
</dbReference>
<dbReference type="InterPro" id="IPR050593">
    <property type="entry name" value="LovG"/>
</dbReference>
<dbReference type="PANTHER" id="PTHR48070">
    <property type="entry name" value="ESTERASE OVCA2"/>
    <property type="match status" value="1"/>
</dbReference>
<evidence type="ECO:0000259" key="2">
    <source>
        <dbReference type="Pfam" id="PF03959"/>
    </source>
</evidence>
<dbReference type="GeneID" id="5232888"/>
<dbReference type="OrthoDB" id="2094269at2759"/>
<proteinExistence type="predicted"/>
<sequence>MSRGISKVLCLPGYLQSGATFAKKSSGLRKALTKQLGVELDYIDPCQTIESQSELGFPLAATEEESKNVWNSIVESGNNRRWFEHQGPSKNAGLDDSIQYIIDHINNNGPYDGIIGFSQGAAMAIMVTNSLQRMLPAHPPLKIGLFISGFCLTKPSDGNFSSENKERIAEITDLEQYKPEVVFSSDAEKYLKIDDDKGFDTDVILVYGENDSIVPAIRSKYVSTLYPASKVHFVPHDGAHYVPNQKPFVRKIVELFDQKVNEKL</sequence>
<dbReference type="eggNOG" id="KOG2551">
    <property type="taxonomic scope" value="Eukaryota"/>
</dbReference>
<dbReference type="Proteomes" id="UP000001996">
    <property type="component" value="Unassembled WGS sequence"/>
</dbReference>
<dbReference type="AlphaFoldDB" id="A5E033"/>